<keyword evidence="4" id="KW-0812">Transmembrane</keyword>
<evidence type="ECO:0008006" key="8">
    <source>
        <dbReference type="Google" id="ProtNLM"/>
    </source>
</evidence>
<dbReference type="Pfam" id="PF24681">
    <property type="entry name" value="Kelch_KLHDC2_KLHL20_DRC7"/>
    <property type="match status" value="1"/>
</dbReference>
<dbReference type="VEuPathDB" id="FungiDB:LCOR_02242.1"/>
<reference evidence="6" key="1">
    <citation type="submission" date="2013-08" db="EMBL/GenBank/DDBJ databases">
        <title>Gene expansion shapes genome architecture in the human pathogen Lichtheimia corymbifera: an evolutionary genomics analysis in the ancient terrestrial Mucorales (Mucoromycotina).</title>
        <authorList>
            <person name="Schwartze V.U."/>
            <person name="Winter S."/>
            <person name="Shelest E."/>
            <person name="Marcet-Houben M."/>
            <person name="Horn F."/>
            <person name="Wehner S."/>
            <person name="Hoffmann K."/>
            <person name="Riege K."/>
            <person name="Sammeth M."/>
            <person name="Nowrousian M."/>
            <person name="Valiante V."/>
            <person name="Linde J."/>
            <person name="Jacobsen I.D."/>
            <person name="Marz M."/>
            <person name="Brakhage A.A."/>
            <person name="Gabaldon T."/>
            <person name="Bocker S."/>
            <person name="Voigt K."/>
        </authorList>
    </citation>
    <scope>NUCLEOTIDE SEQUENCE [LARGE SCALE GENOMIC DNA]</scope>
    <source>
        <strain evidence="6">FSU 9682</strain>
    </source>
</reference>
<organism evidence="6 7">
    <name type="scientific">Lichtheimia corymbifera JMRC:FSU:9682</name>
    <dbReference type="NCBI Taxonomy" id="1263082"/>
    <lineage>
        <taxon>Eukaryota</taxon>
        <taxon>Fungi</taxon>
        <taxon>Fungi incertae sedis</taxon>
        <taxon>Mucoromycota</taxon>
        <taxon>Mucoromycotina</taxon>
        <taxon>Mucoromycetes</taxon>
        <taxon>Mucorales</taxon>
        <taxon>Lichtheimiaceae</taxon>
        <taxon>Lichtheimia</taxon>
    </lineage>
</organism>
<comment type="caution">
    <text evidence="6">The sequence shown here is derived from an EMBL/GenBank/DDBJ whole genome shotgun (WGS) entry which is preliminary data.</text>
</comment>
<dbReference type="OrthoDB" id="432528at2759"/>
<keyword evidence="2" id="KW-0677">Repeat</keyword>
<dbReference type="InterPro" id="IPR015915">
    <property type="entry name" value="Kelch-typ_b-propeller"/>
</dbReference>
<dbReference type="EMBL" id="CBTN010000007">
    <property type="protein sequence ID" value="CDH50529.1"/>
    <property type="molecule type" value="Genomic_DNA"/>
</dbReference>
<feature type="region of interest" description="Disordered" evidence="3">
    <location>
        <begin position="399"/>
        <end position="440"/>
    </location>
</feature>
<keyword evidence="1" id="KW-0880">Kelch repeat</keyword>
<feature type="chain" id="PRO_5001652570" description="Galactose oxidase" evidence="5">
    <location>
        <begin position="23"/>
        <end position="551"/>
    </location>
</feature>
<dbReference type="SUPFAM" id="SSF50965">
    <property type="entry name" value="Galactose oxidase, central domain"/>
    <property type="match status" value="1"/>
</dbReference>
<protein>
    <recommendedName>
        <fullName evidence="8">Galactose oxidase</fullName>
    </recommendedName>
</protein>
<keyword evidence="5" id="KW-0732">Signal</keyword>
<feature type="transmembrane region" description="Helical" evidence="4">
    <location>
        <begin position="448"/>
        <end position="473"/>
    </location>
</feature>
<dbReference type="PANTHER" id="PTHR46093:SF18">
    <property type="entry name" value="FIBRONECTIN TYPE-III DOMAIN-CONTAINING PROTEIN"/>
    <property type="match status" value="1"/>
</dbReference>
<dbReference type="Gene3D" id="2.120.10.80">
    <property type="entry name" value="Kelch-type beta propeller"/>
    <property type="match status" value="3"/>
</dbReference>
<keyword evidence="4" id="KW-0472">Membrane</keyword>
<evidence type="ECO:0000256" key="4">
    <source>
        <dbReference type="SAM" id="Phobius"/>
    </source>
</evidence>
<dbReference type="AlphaFoldDB" id="A0A068RKP4"/>
<evidence type="ECO:0000256" key="5">
    <source>
        <dbReference type="SAM" id="SignalP"/>
    </source>
</evidence>
<evidence type="ECO:0000256" key="3">
    <source>
        <dbReference type="SAM" id="MobiDB-lite"/>
    </source>
</evidence>
<feature type="signal peptide" evidence="5">
    <location>
        <begin position="1"/>
        <end position="22"/>
    </location>
</feature>
<feature type="region of interest" description="Disordered" evidence="3">
    <location>
        <begin position="478"/>
        <end position="551"/>
    </location>
</feature>
<proteinExistence type="predicted"/>
<accession>A0A068RKP4</accession>
<dbReference type="STRING" id="1263082.A0A068RKP4"/>
<sequence length="551" mass="60447">MIHYYDWFVTIIILNITWLVSGEKPSPRWANGKCIYFYILKEADIIHTIAACGFIDATIYCYGGETEHGIASNDMYSLDLYKSWDAMEAPWIHDAAGSASGPATAFYASATLPGHPWLLVNGGEMGNTYQTMLYNTNRHQWQVPLMRGVPGIQRKQHTASSDNEGRIWIWGGMSDANTYGGLPIYYNTWTVIDTNTWLYSYPIVHDPPPPRVDHTATIMPSGHILIIGGVVFTRNVTDPQGMQTLNPISMNSILLFDTAAGQWSNITAGGNIPAPRRGHSAVLNETMTLNDVFILEVKTMRWTAPSIDGVPPKPRTYHQGGKEKTKSYPLPWNSQNLAIALLIDDLMLIMFGRGSNKQGYNDVGVLSTSTWSWRSRYTSNPAWLSGNLSASHGVVKNSTGTYGGDTRSNSRDPDSAPSFPVFKQDNTTLSNTTSETPHEHQGRITAGIIAGVISGGVVVIGGGVFLFVTVIIYRRGNPHREKGDTRATSSSSSSSSSITDEEGGSHDTVVVLSPLSCSYQQKPDQEDVDLAPQTDSSQYHKPDDTQRNSSL</sequence>
<feature type="compositionally biased region" description="Polar residues" evidence="3">
    <location>
        <begin position="424"/>
        <end position="435"/>
    </location>
</feature>
<keyword evidence="7" id="KW-1185">Reference proteome</keyword>
<gene>
    <name evidence="6" type="ORF">LCOR_02242.1</name>
</gene>
<evidence type="ECO:0000313" key="6">
    <source>
        <dbReference type="EMBL" id="CDH50529.1"/>
    </source>
</evidence>
<evidence type="ECO:0000256" key="1">
    <source>
        <dbReference type="ARBA" id="ARBA00022441"/>
    </source>
</evidence>
<feature type="compositionally biased region" description="Basic and acidic residues" evidence="3">
    <location>
        <begin position="538"/>
        <end position="551"/>
    </location>
</feature>
<evidence type="ECO:0000256" key="2">
    <source>
        <dbReference type="ARBA" id="ARBA00022737"/>
    </source>
</evidence>
<dbReference type="PANTHER" id="PTHR46093">
    <property type="entry name" value="ACYL-COA-BINDING DOMAIN-CONTAINING PROTEIN 5"/>
    <property type="match status" value="1"/>
</dbReference>
<evidence type="ECO:0000313" key="7">
    <source>
        <dbReference type="Proteomes" id="UP000027586"/>
    </source>
</evidence>
<keyword evidence="4" id="KW-1133">Transmembrane helix</keyword>
<dbReference type="Proteomes" id="UP000027586">
    <property type="component" value="Unassembled WGS sequence"/>
</dbReference>
<dbReference type="InterPro" id="IPR011043">
    <property type="entry name" value="Gal_Oxase/kelch_b-propeller"/>
</dbReference>
<name>A0A068RKP4_9FUNG</name>